<sequence>MLMLAGGSARTAGRTSLSVLNSRFGRDCKVSWHNHHYRHGSYSMRFMSMSSSVVPAITPYEHPPEPFIKPSIVSAPSPTIQGPIAGPTVLNSRRHRHRLLYGPSISIPCTRFIPESIIYNTSQSLNQSCKRRSGGSNQFC</sequence>
<proteinExistence type="predicted"/>
<accession>A0ACB9EA54</accession>
<protein>
    <submittedName>
        <fullName evidence="1">Uncharacterized protein</fullName>
    </submittedName>
</protein>
<reference evidence="2" key="1">
    <citation type="journal article" date="2022" name="Mol. Ecol. Resour.">
        <title>The genomes of chicory, endive, great burdock and yacon provide insights into Asteraceae palaeo-polyploidization history and plant inulin production.</title>
        <authorList>
            <person name="Fan W."/>
            <person name="Wang S."/>
            <person name="Wang H."/>
            <person name="Wang A."/>
            <person name="Jiang F."/>
            <person name="Liu H."/>
            <person name="Zhao H."/>
            <person name="Xu D."/>
            <person name="Zhang Y."/>
        </authorList>
    </citation>
    <scope>NUCLEOTIDE SEQUENCE [LARGE SCALE GENOMIC DNA]</scope>
    <source>
        <strain evidence="2">cv. Yunnan</strain>
    </source>
</reference>
<organism evidence="1 2">
    <name type="scientific">Smallanthus sonchifolius</name>
    <dbReference type="NCBI Taxonomy" id="185202"/>
    <lineage>
        <taxon>Eukaryota</taxon>
        <taxon>Viridiplantae</taxon>
        <taxon>Streptophyta</taxon>
        <taxon>Embryophyta</taxon>
        <taxon>Tracheophyta</taxon>
        <taxon>Spermatophyta</taxon>
        <taxon>Magnoliopsida</taxon>
        <taxon>eudicotyledons</taxon>
        <taxon>Gunneridae</taxon>
        <taxon>Pentapetalae</taxon>
        <taxon>asterids</taxon>
        <taxon>campanulids</taxon>
        <taxon>Asterales</taxon>
        <taxon>Asteraceae</taxon>
        <taxon>Asteroideae</taxon>
        <taxon>Heliantheae alliance</taxon>
        <taxon>Millerieae</taxon>
        <taxon>Smallanthus</taxon>
    </lineage>
</organism>
<evidence type="ECO:0000313" key="2">
    <source>
        <dbReference type="Proteomes" id="UP001056120"/>
    </source>
</evidence>
<evidence type="ECO:0000313" key="1">
    <source>
        <dbReference type="EMBL" id="KAI3755336.1"/>
    </source>
</evidence>
<reference evidence="1 2" key="2">
    <citation type="journal article" date="2022" name="Mol. Ecol. Resour.">
        <title>The genomes of chicory, endive, great burdock and yacon provide insights into Asteraceae paleo-polyploidization history and plant inulin production.</title>
        <authorList>
            <person name="Fan W."/>
            <person name="Wang S."/>
            <person name="Wang H."/>
            <person name="Wang A."/>
            <person name="Jiang F."/>
            <person name="Liu H."/>
            <person name="Zhao H."/>
            <person name="Xu D."/>
            <person name="Zhang Y."/>
        </authorList>
    </citation>
    <scope>NUCLEOTIDE SEQUENCE [LARGE SCALE GENOMIC DNA]</scope>
    <source>
        <strain evidence="2">cv. Yunnan</strain>
        <tissue evidence="1">Leaves</tissue>
    </source>
</reference>
<keyword evidence="2" id="KW-1185">Reference proteome</keyword>
<name>A0ACB9EA54_9ASTR</name>
<gene>
    <name evidence="1" type="ORF">L1987_55133</name>
</gene>
<dbReference type="EMBL" id="CM042035">
    <property type="protein sequence ID" value="KAI3755336.1"/>
    <property type="molecule type" value="Genomic_DNA"/>
</dbReference>
<dbReference type="Proteomes" id="UP001056120">
    <property type="component" value="Linkage Group LG18"/>
</dbReference>
<comment type="caution">
    <text evidence="1">The sequence shown here is derived from an EMBL/GenBank/DDBJ whole genome shotgun (WGS) entry which is preliminary data.</text>
</comment>